<evidence type="ECO:0000256" key="1">
    <source>
        <dbReference type="ARBA" id="ARBA00022490"/>
    </source>
</evidence>
<dbReference type="CDD" id="cd02440">
    <property type="entry name" value="AdoMet_MTases"/>
    <property type="match status" value="1"/>
</dbReference>
<evidence type="ECO:0000256" key="3">
    <source>
        <dbReference type="ARBA" id="ARBA00022603"/>
    </source>
</evidence>
<feature type="binding site" evidence="7 8">
    <location>
        <position position="14"/>
    </location>
    <ligand>
        <name>S-adenosyl-L-methionine</name>
        <dbReference type="ChEBI" id="CHEBI:59789"/>
    </ligand>
</feature>
<feature type="binding site" evidence="7 8">
    <location>
        <position position="12"/>
    </location>
    <ligand>
        <name>S-adenosyl-L-methionine</name>
        <dbReference type="ChEBI" id="CHEBI:59789"/>
    </ligand>
</feature>
<dbReference type="PANTHER" id="PTHR11727">
    <property type="entry name" value="DIMETHYLADENOSINE TRANSFERASE"/>
    <property type="match status" value="1"/>
</dbReference>
<evidence type="ECO:0000313" key="11">
    <source>
        <dbReference type="Proteomes" id="UP000315825"/>
    </source>
</evidence>
<evidence type="ECO:0000259" key="9">
    <source>
        <dbReference type="SMART" id="SM00650"/>
    </source>
</evidence>
<organism evidence="10 11">
    <name type="scientific">SAR86 cluster bacterium</name>
    <dbReference type="NCBI Taxonomy" id="2030880"/>
    <lineage>
        <taxon>Bacteria</taxon>
        <taxon>Pseudomonadati</taxon>
        <taxon>Pseudomonadota</taxon>
        <taxon>Gammaproteobacteria</taxon>
        <taxon>SAR86 cluster</taxon>
    </lineage>
</organism>
<dbReference type="GO" id="GO:0052908">
    <property type="term" value="F:16S rRNA (adenine(1518)-N(6)/adenine(1519)-N(6))-dimethyltransferase activity"/>
    <property type="evidence" value="ECO:0007669"/>
    <property type="project" value="UniProtKB-EC"/>
</dbReference>
<keyword evidence="4 7" id="KW-0808">Transferase</keyword>
<dbReference type="AlphaFoldDB" id="A0A520MYZ7"/>
<evidence type="ECO:0000256" key="4">
    <source>
        <dbReference type="ARBA" id="ARBA00022679"/>
    </source>
</evidence>
<feature type="binding site" evidence="7 8">
    <location>
        <position position="85"/>
    </location>
    <ligand>
        <name>S-adenosyl-L-methionine</name>
        <dbReference type="ChEBI" id="CHEBI:59789"/>
    </ligand>
</feature>
<dbReference type="GO" id="GO:0005737">
    <property type="term" value="C:cytoplasm"/>
    <property type="evidence" value="ECO:0007669"/>
    <property type="project" value="UniProtKB-SubCell"/>
</dbReference>
<accession>A0A520MYZ7</accession>
<dbReference type="NCBIfam" id="TIGR00755">
    <property type="entry name" value="ksgA"/>
    <property type="match status" value="1"/>
</dbReference>
<evidence type="ECO:0000256" key="8">
    <source>
        <dbReference type="PROSITE-ProRule" id="PRU01026"/>
    </source>
</evidence>
<evidence type="ECO:0000256" key="6">
    <source>
        <dbReference type="ARBA" id="ARBA00022884"/>
    </source>
</evidence>
<dbReference type="InterPro" id="IPR020598">
    <property type="entry name" value="rRNA_Ade_methylase_Trfase_N"/>
</dbReference>
<comment type="function">
    <text evidence="7">Specifically dimethylates two adjacent adenosines (A1518 and A1519) in the loop of a conserved hairpin near the 3'-end of 16S rRNA in the 30S particle. May play a critical role in biogenesis of 30S subunits.</text>
</comment>
<evidence type="ECO:0000313" key="10">
    <source>
        <dbReference type="EMBL" id="RZO26458.1"/>
    </source>
</evidence>
<dbReference type="InterPro" id="IPR020596">
    <property type="entry name" value="rRNA_Ade_Mease_Trfase_CS"/>
</dbReference>
<feature type="binding site" evidence="7 8">
    <location>
        <position position="60"/>
    </location>
    <ligand>
        <name>S-adenosyl-L-methionine</name>
        <dbReference type="ChEBI" id="CHEBI:59789"/>
    </ligand>
</feature>
<dbReference type="InterPro" id="IPR029063">
    <property type="entry name" value="SAM-dependent_MTases_sf"/>
</dbReference>
<protein>
    <recommendedName>
        <fullName evidence="7">Ribosomal RNA small subunit methyltransferase A</fullName>
        <ecNumber evidence="7">2.1.1.182</ecNumber>
    </recommendedName>
    <alternativeName>
        <fullName evidence="7">16S rRNA (adenine(1518)-N(6)/adenine(1519)-N(6))-dimethyltransferase</fullName>
    </alternativeName>
    <alternativeName>
        <fullName evidence="7">16S rRNA dimethyladenosine transferase</fullName>
    </alternativeName>
    <alternativeName>
        <fullName evidence="7">16S rRNA dimethylase</fullName>
    </alternativeName>
    <alternativeName>
        <fullName evidence="7">S-adenosylmethionine-6-N', N'-adenosyl(rRNA) dimethyltransferase</fullName>
    </alternativeName>
</protein>
<dbReference type="InterPro" id="IPR001737">
    <property type="entry name" value="KsgA/Erm"/>
</dbReference>
<comment type="subcellular location">
    <subcellularLocation>
        <location evidence="7">Cytoplasm</location>
    </subcellularLocation>
</comment>
<name>A0A520MYZ7_9GAMM</name>
<comment type="catalytic activity">
    <reaction evidence="7">
        <text>adenosine(1518)/adenosine(1519) in 16S rRNA + 4 S-adenosyl-L-methionine = N(6)-dimethyladenosine(1518)/N(6)-dimethyladenosine(1519) in 16S rRNA + 4 S-adenosyl-L-homocysteine + 4 H(+)</text>
        <dbReference type="Rhea" id="RHEA:19609"/>
        <dbReference type="Rhea" id="RHEA-COMP:10232"/>
        <dbReference type="Rhea" id="RHEA-COMP:10233"/>
        <dbReference type="ChEBI" id="CHEBI:15378"/>
        <dbReference type="ChEBI" id="CHEBI:57856"/>
        <dbReference type="ChEBI" id="CHEBI:59789"/>
        <dbReference type="ChEBI" id="CHEBI:74411"/>
        <dbReference type="ChEBI" id="CHEBI:74493"/>
        <dbReference type="EC" id="2.1.1.182"/>
    </reaction>
</comment>
<evidence type="ECO:0000256" key="7">
    <source>
        <dbReference type="HAMAP-Rule" id="MF_00607"/>
    </source>
</evidence>
<dbReference type="HAMAP" id="MF_00607">
    <property type="entry name" value="16SrRNA_methyltr_A"/>
    <property type="match status" value="1"/>
</dbReference>
<evidence type="ECO:0000256" key="5">
    <source>
        <dbReference type="ARBA" id="ARBA00022691"/>
    </source>
</evidence>
<dbReference type="Proteomes" id="UP000315825">
    <property type="component" value="Unassembled WGS sequence"/>
</dbReference>
<keyword evidence="6 7" id="KW-0694">RNA-binding</keyword>
<dbReference type="Pfam" id="PF00398">
    <property type="entry name" value="RrnaAD"/>
    <property type="match status" value="1"/>
</dbReference>
<dbReference type="EMBL" id="SHBE01000004">
    <property type="protein sequence ID" value="RZO26458.1"/>
    <property type="molecule type" value="Genomic_DNA"/>
</dbReference>
<evidence type="ECO:0000256" key="2">
    <source>
        <dbReference type="ARBA" id="ARBA00022552"/>
    </source>
</evidence>
<dbReference type="Gene3D" id="3.40.50.150">
    <property type="entry name" value="Vaccinia Virus protein VP39"/>
    <property type="match status" value="1"/>
</dbReference>
<comment type="caution">
    <text evidence="10">The sequence shown here is derived from an EMBL/GenBank/DDBJ whole genome shotgun (WGS) entry which is preliminary data.</text>
</comment>
<dbReference type="SUPFAM" id="SSF53335">
    <property type="entry name" value="S-adenosyl-L-methionine-dependent methyltransferases"/>
    <property type="match status" value="1"/>
</dbReference>
<keyword evidence="5 7" id="KW-0949">S-adenosyl-L-methionine</keyword>
<keyword evidence="2 7" id="KW-0698">rRNA processing</keyword>
<dbReference type="PANTHER" id="PTHR11727:SF7">
    <property type="entry name" value="DIMETHYLADENOSINE TRANSFERASE-RELATED"/>
    <property type="match status" value="1"/>
</dbReference>
<sequence>MYREFKKSLGQNFLVDNHFIQMIFERIHIDQNSELLEIGPGDGKLTQELIKLEIPLKLIELDQELIGILQKKFGENKHVEIIEGDILKIDFNTISNSNLILLGNLPYNISSQIILRLLESNSNFKYAVFLIQKELAERFIPQEKKSTKISLQAKFFADIEPLFNIPPTAFQPIPKVTSTLVKIVPHSNKYDFKKYEALKEILTVCFSKPRKQLVNPMKKLFSELPEFSFKLTSRAEDLALDDYFEILSKYEQ</sequence>
<reference evidence="10 11" key="1">
    <citation type="submission" date="2019-02" db="EMBL/GenBank/DDBJ databases">
        <title>Prokaryotic population dynamics and viral predation in marine succession experiment using metagenomics: the confinement effect.</title>
        <authorList>
            <person name="Haro-Moreno J.M."/>
            <person name="Rodriguez-Valera F."/>
            <person name="Lopez-Perez M."/>
        </authorList>
    </citation>
    <scope>NUCLEOTIDE SEQUENCE [LARGE SCALE GENOMIC DNA]</scope>
    <source>
        <strain evidence="10">MED-G159</strain>
    </source>
</reference>
<dbReference type="EC" id="2.1.1.182" evidence="7"/>
<dbReference type="PROSITE" id="PS01131">
    <property type="entry name" value="RRNA_A_DIMETH"/>
    <property type="match status" value="1"/>
</dbReference>
<gene>
    <name evidence="7 10" type="primary">rsmA</name>
    <name evidence="7" type="synonym">ksgA</name>
    <name evidence="10" type="ORF">EVA92_02875</name>
</gene>
<proteinExistence type="inferred from homology"/>
<dbReference type="InterPro" id="IPR011530">
    <property type="entry name" value="rRNA_adenine_dimethylase"/>
</dbReference>
<feature type="binding site" evidence="7 8">
    <location>
        <position position="39"/>
    </location>
    <ligand>
        <name>S-adenosyl-L-methionine</name>
        <dbReference type="ChEBI" id="CHEBI:59789"/>
    </ligand>
</feature>
<comment type="similarity">
    <text evidence="7">Belongs to the class I-like SAM-binding methyltransferase superfamily. rRNA adenine N(6)-methyltransferase family. RsmA subfamily.</text>
</comment>
<feature type="binding site" evidence="7 8">
    <location>
        <position position="104"/>
    </location>
    <ligand>
        <name>S-adenosyl-L-methionine</name>
        <dbReference type="ChEBI" id="CHEBI:59789"/>
    </ligand>
</feature>
<dbReference type="InterPro" id="IPR023165">
    <property type="entry name" value="rRNA_Ade_diMease-like_C"/>
</dbReference>
<dbReference type="Gene3D" id="1.10.8.100">
    <property type="entry name" value="Ribosomal RNA adenine dimethylase-like, domain 2"/>
    <property type="match status" value="1"/>
</dbReference>
<dbReference type="PROSITE" id="PS51689">
    <property type="entry name" value="SAM_RNA_A_N6_MT"/>
    <property type="match status" value="1"/>
</dbReference>
<keyword evidence="3 7" id="KW-0489">Methyltransferase</keyword>
<dbReference type="GO" id="GO:0003723">
    <property type="term" value="F:RNA binding"/>
    <property type="evidence" value="ECO:0007669"/>
    <property type="project" value="UniProtKB-UniRule"/>
</dbReference>
<dbReference type="SMART" id="SM00650">
    <property type="entry name" value="rADc"/>
    <property type="match status" value="1"/>
</dbReference>
<keyword evidence="1 7" id="KW-0963">Cytoplasm</keyword>
<feature type="domain" description="Ribosomal RNA adenine methylase transferase N-terminal" evidence="9">
    <location>
        <begin position="19"/>
        <end position="187"/>
    </location>
</feature>